<dbReference type="RefSeq" id="WP_116236390.1">
    <property type="nucleotide sequence ID" value="NZ_QRDP01000004.1"/>
</dbReference>
<protein>
    <submittedName>
        <fullName evidence="2">UrcA family protein</fullName>
    </submittedName>
</protein>
<name>A0A3D9FGZ8_9SPHN</name>
<keyword evidence="3" id="KW-1185">Reference proteome</keyword>
<dbReference type="OrthoDB" id="7450905at2"/>
<feature type="chain" id="PRO_5017673707" evidence="1">
    <location>
        <begin position="26"/>
        <end position="102"/>
    </location>
</feature>
<sequence length="102" mass="10907">MKTLTTLLIPATLLLGAAFSQPVAAQTAPANAPSVTVVHADLDLNNAADRERLQHRLRIAAREVCGTGFDFDLRSQNAARECQVLTLQSIDLPMPNVLASAE</sequence>
<evidence type="ECO:0000313" key="2">
    <source>
        <dbReference type="EMBL" id="RED17069.1"/>
    </source>
</evidence>
<evidence type="ECO:0000256" key="1">
    <source>
        <dbReference type="SAM" id="SignalP"/>
    </source>
</evidence>
<feature type="signal peptide" evidence="1">
    <location>
        <begin position="1"/>
        <end position="25"/>
    </location>
</feature>
<keyword evidence="1" id="KW-0732">Signal</keyword>
<dbReference type="InterPro" id="IPR030972">
    <property type="entry name" value="UrcA_uranyl"/>
</dbReference>
<comment type="caution">
    <text evidence="2">The sequence shown here is derived from an EMBL/GenBank/DDBJ whole genome shotgun (WGS) entry which is preliminary data.</text>
</comment>
<evidence type="ECO:0000313" key="3">
    <source>
        <dbReference type="Proteomes" id="UP000256310"/>
    </source>
</evidence>
<dbReference type="AlphaFoldDB" id="A0A3D9FGZ8"/>
<gene>
    <name evidence="2" type="ORF">DFR46_2104</name>
</gene>
<dbReference type="NCBIfam" id="TIGR04433">
    <property type="entry name" value="UrcA_uranyl"/>
    <property type="match status" value="1"/>
</dbReference>
<reference evidence="2 3" key="1">
    <citation type="submission" date="2018-07" db="EMBL/GenBank/DDBJ databases">
        <title>Genomic Encyclopedia of Type Strains, Phase IV (KMG-IV): sequencing the most valuable type-strain genomes for metagenomic binning, comparative biology and taxonomic classification.</title>
        <authorList>
            <person name="Goeker M."/>
        </authorList>
    </citation>
    <scope>NUCLEOTIDE SEQUENCE [LARGE SCALE GENOMIC DNA]</scope>
    <source>
        <strain evidence="2 3">DSM 26725</strain>
    </source>
</reference>
<accession>A0A3D9FGZ8</accession>
<dbReference type="Proteomes" id="UP000256310">
    <property type="component" value="Unassembled WGS sequence"/>
</dbReference>
<organism evidence="2 3">
    <name type="scientific">Parasphingopyxis lamellibrachiae</name>
    <dbReference type="NCBI Taxonomy" id="680125"/>
    <lineage>
        <taxon>Bacteria</taxon>
        <taxon>Pseudomonadati</taxon>
        <taxon>Pseudomonadota</taxon>
        <taxon>Alphaproteobacteria</taxon>
        <taxon>Sphingomonadales</taxon>
        <taxon>Sphingomonadaceae</taxon>
        <taxon>Parasphingopyxis</taxon>
    </lineage>
</organism>
<dbReference type="EMBL" id="QRDP01000004">
    <property type="protein sequence ID" value="RED17069.1"/>
    <property type="molecule type" value="Genomic_DNA"/>
</dbReference>
<proteinExistence type="predicted"/>